<reference evidence="1" key="1">
    <citation type="submission" date="2019-12" db="EMBL/GenBank/DDBJ databases">
        <title>Genome sequencing and annotation of Brassica cretica.</title>
        <authorList>
            <person name="Studholme D.J."/>
            <person name="Sarris P."/>
        </authorList>
    </citation>
    <scope>NUCLEOTIDE SEQUENCE</scope>
    <source>
        <strain evidence="1">PFS-109/04</strain>
        <tissue evidence="1">Leaf</tissue>
    </source>
</reference>
<dbReference type="AlphaFoldDB" id="A0A8S9Q955"/>
<organism evidence="1 2">
    <name type="scientific">Brassica cretica</name>
    <name type="common">Mustard</name>
    <dbReference type="NCBI Taxonomy" id="69181"/>
    <lineage>
        <taxon>Eukaryota</taxon>
        <taxon>Viridiplantae</taxon>
        <taxon>Streptophyta</taxon>
        <taxon>Embryophyta</taxon>
        <taxon>Tracheophyta</taxon>
        <taxon>Spermatophyta</taxon>
        <taxon>Magnoliopsida</taxon>
        <taxon>eudicotyledons</taxon>
        <taxon>Gunneridae</taxon>
        <taxon>Pentapetalae</taxon>
        <taxon>rosids</taxon>
        <taxon>malvids</taxon>
        <taxon>Brassicales</taxon>
        <taxon>Brassicaceae</taxon>
        <taxon>Brassiceae</taxon>
        <taxon>Brassica</taxon>
    </lineage>
</organism>
<name>A0A8S9Q955_BRACR</name>
<dbReference type="EMBL" id="QGKX02001290">
    <property type="protein sequence ID" value="KAF3536373.1"/>
    <property type="molecule type" value="Genomic_DNA"/>
</dbReference>
<evidence type="ECO:0000313" key="2">
    <source>
        <dbReference type="Proteomes" id="UP000712600"/>
    </source>
</evidence>
<accession>A0A8S9Q955</accession>
<sequence length="54" mass="5818">MLQMGRLSELVVEVASAPPLEVPPFDFVLAFGAGDNGVFLLGRVPLALVTLRFF</sequence>
<proteinExistence type="predicted"/>
<gene>
    <name evidence="1" type="ORF">F2Q69_00020424</name>
</gene>
<comment type="caution">
    <text evidence="1">The sequence shown here is derived from an EMBL/GenBank/DDBJ whole genome shotgun (WGS) entry which is preliminary data.</text>
</comment>
<evidence type="ECO:0000313" key="1">
    <source>
        <dbReference type="EMBL" id="KAF3536373.1"/>
    </source>
</evidence>
<protein>
    <submittedName>
        <fullName evidence="1">Uncharacterized protein</fullName>
    </submittedName>
</protein>
<dbReference type="Proteomes" id="UP000712600">
    <property type="component" value="Unassembled WGS sequence"/>
</dbReference>